<dbReference type="AlphaFoldDB" id="A0A975R9X1"/>
<dbReference type="CDD" id="cd06552">
    <property type="entry name" value="ASCH_yqfb_like"/>
    <property type="match status" value="1"/>
</dbReference>
<gene>
    <name evidence="1" type="ORF">KEF85_15390</name>
</gene>
<evidence type="ECO:0000313" key="2">
    <source>
        <dbReference type="Proteomes" id="UP000676649"/>
    </source>
</evidence>
<organism evidence="1 2">
    <name type="scientific">Methylomonas paludis</name>
    <dbReference type="NCBI Taxonomy" id="1173101"/>
    <lineage>
        <taxon>Bacteria</taxon>
        <taxon>Pseudomonadati</taxon>
        <taxon>Pseudomonadota</taxon>
        <taxon>Gammaproteobacteria</taxon>
        <taxon>Methylococcales</taxon>
        <taxon>Methylococcaceae</taxon>
        <taxon>Methylomonas</taxon>
    </lineage>
</organism>
<proteinExistence type="predicted"/>
<dbReference type="EMBL" id="CP073754">
    <property type="protein sequence ID" value="QWF70684.1"/>
    <property type="molecule type" value="Genomic_DNA"/>
</dbReference>
<dbReference type="Proteomes" id="UP000676649">
    <property type="component" value="Chromosome"/>
</dbReference>
<sequence length="113" mass="12958">MTVTYPEKTCQIDRLIRQSKLVAAAIAGQKTQQRRDGLYAYPGERFSLEGVEFEVTNVERQALHTMTDADAQAEGYPDLAVYKAIILQMHPNMEWQEQGLVWVHSFRRCLLEG</sequence>
<dbReference type="InterPro" id="IPR015947">
    <property type="entry name" value="PUA-like_sf"/>
</dbReference>
<dbReference type="RefSeq" id="WP_215582088.1">
    <property type="nucleotide sequence ID" value="NZ_CP073754.1"/>
</dbReference>
<keyword evidence="2" id="KW-1185">Reference proteome</keyword>
<dbReference type="KEGG" id="mpad:KEF85_15390"/>
<reference evidence="1" key="1">
    <citation type="submission" date="2021-04" db="EMBL/GenBank/DDBJ databases">
        <title>Draft genome sequence data of methanotrophic Methylovulum sp. strain S1L and Methylomonas sp. strain S2AM isolated from boreal lake water columns.</title>
        <authorList>
            <person name="Rissanen A.J."/>
            <person name="Mangayil R."/>
            <person name="Svenning M.M."/>
            <person name="Khanongnuch R."/>
        </authorList>
    </citation>
    <scope>NUCLEOTIDE SEQUENCE</scope>
    <source>
        <strain evidence="1">S2AM</strain>
    </source>
</reference>
<accession>A0A975R9X1</accession>
<name>A0A975R9X1_9GAMM</name>
<evidence type="ECO:0000313" key="1">
    <source>
        <dbReference type="EMBL" id="QWF70684.1"/>
    </source>
</evidence>
<protein>
    <submittedName>
        <fullName evidence="1">ASCH domain-containing protein</fullName>
    </submittedName>
</protein>
<dbReference type="SUPFAM" id="SSF88697">
    <property type="entry name" value="PUA domain-like"/>
    <property type="match status" value="1"/>
</dbReference>